<keyword evidence="3" id="KW-1185">Reference proteome</keyword>
<proteinExistence type="predicted"/>
<protein>
    <submittedName>
        <fullName evidence="2">Uncharacterized protein</fullName>
    </submittedName>
</protein>
<evidence type="ECO:0000313" key="2">
    <source>
        <dbReference type="EMBL" id="CAK0895684.1"/>
    </source>
</evidence>
<feature type="chain" id="PRO_5045470988" evidence="1">
    <location>
        <begin position="26"/>
        <end position="224"/>
    </location>
</feature>
<evidence type="ECO:0000256" key="1">
    <source>
        <dbReference type="SAM" id="SignalP"/>
    </source>
</evidence>
<feature type="signal peptide" evidence="1">
    <location>
        <begin position="1"/>
        <end position="25"/>
    </location>
</feature>
<sequence length="224" mass="23893">MRGVLPGCTDATFLLQLLFQAPLGAVMEDSARTPRSLGACADDLALQIIMIRQDIVKVAAGAPALLADALRELELPVAEHNAKVLAADPPLAKAIACRGREHGFKPVAALSVLGMEVAGGRRLRYSTVKTRSRAAAVRPPRFRRLRGLRAKTFKQVLAPSIGPALTYGLQVTSAPPRIAMRTAACAREGWSETPAASSTWVASMLGPSWRQRPDCMSVAGPIYT</sequence>
<reference evidence="2" key="1">
    <citation type="submission" date="2023-10" db="EMBL/GenBank/DDBJ databases">
        <authorList>
            <person name="Chen Y."/>
            <person name="Shah S."/>
            <person name="Dougan E. K."/>
            <person name="Thang M."/>
            <person name="Chan C."/>
        </authorList>
    </citation>
    <scope>NUCLEOTIDE SEQUENCE [LARGE SCALE GENOMIC DNA]</scope>
</reference>
<accession>A0ABN9X8A4</accession>
<name>A0ABN9X8A4_9DINO</name>
<organism evidence="2 3">
    <name type="scientific">Prorocentrum cordatum</name>
    <dbReference type="NCBI Taxonomy" id="2364126"/>
    <lineage>
        <taxon>Eukaryota</taxon>
        <taxon>Sar</taxon>
        <taxon>Alveolata</taxon>
        <taxon>Dinophyceae</taxon>
        <taxon>Prorocentrales</taxon>
        <taxon>Prorocentraceae</taxon>
        <taxon>Prorocentrum</taxon>
    </lineage>
</organism>
<gene>
    <name evidence="2" type="ORF">PCOR1329_LOCUS74363</name>
</gene>
<evidence type="ECO:0000313" key="3">
    <source>
        <dbReference type="Proteomes" id="UP001189429"/>
    </source>
</evidence>
<dbReference type="Proteomes" id="UP001189429">
    <property type="component" value="Unassembled WGS sequence"/>
</dbReference>
<comment type="caution">
    <text evidence="2">The sequence shown here is derived from an EMBL/GenBank/DDBJ whole genome shotgun (WGS) entry which is preliminary data.</text>
</comment>
<keyword evidence="1" id="KW-0732">Signal</keyword>
<dbReference type="EMBL" id="CAUYUJ010020073">
    <property type="protein sequence ID" value="CAK0895684.1"/>
    <property type="molecule type" value="Genomic_DNA"/>
</dbReference>